<proteinExistence type="predicted"/>
<sequence>MRYMNNDEIMLGDQVSLSGGMTGVVVCCFENRLFVPAEFKMEDWKDYTEGVMVKSPQAGLIYYPHQSVDIVLINRELDV</sequence>
<dbReference type="Proteomes" id="UP000226420">
    <property type="component" value="Unassembled WGS sequence"/>
</dbReference>
<comment type="caution">
    <text evidence="1">The sequence shown here is derived from an EMBL/GenBank/DDBJ whole genome shotgun (WGS) entry which is preliminary data.</text>
</comment>
<dbReference type="EMBL" id="FOLW01000001">
    <property type="protein sequence ID" value="SFB95991.1"/>
    <property type="molecule type" value="Genomic_DNA"/>
</dbReference>
<name>A0AAJ4W7C7_9GAMM</name>
<protein>
    <submittedName>
        <fullName evidence="1">Uncharacterized protein</fullName>
    </submittedName>
</protein>
<reference evidence="1 2" key="1">
    <citation type="submission" date="2016-10" db="EMBL/GenBank/DDBJ databases">
        <authorList>
            <person name="Varghese N."/>
            <person name="Submissions S."/>
        </authorList>
    </citation>
    <scope>NUCLEOTIDE SEQUENCE [LARGE SCALE GENOMIC DNA]</scope>
    <source>
        <strain evidence="1 2">DSM 5563</strain>
    </source>
</reference>
<accession>A0AAJ4W7C7</accession>
<gene>
    <name evidence="1" type="ORF">SAMN02745723_10137</name>
</gene>
<evidence type="ECO:0000313" key="2">
    <source>
        <dbReference type="Proteomes" id="UP000226420"/>
    </source>
</evidence>
<evidence type="ECO:0000313" key="1">
    <source>
        <dbReference type="EMBL" id="SFB95991.1"/>
    </source>
</evidence>
<organism evidence="1 2">
    <name type="scientific">Pragia fontium DSM 5563 = ATCC 49100</name>
    <dbReference type="NCBI Taxonomy" id="1122977"/>
    <lineage>
        <taxon>Bacteria</taxon>
        <taxon>Pseudomonadati</taxon>
        <taxon>Pseudomonadota</taxon>
        <taxon>Gammaproteobacteria</taxon>
        <taxon>Enterobacterales</taxon>
        <taxon>Budviciaceae</taxon>
        <taxon>Pragia</taxon>
    </lineage>
</organism>
<dbReference type="AlphaFoldDB" id="A0AAJ4W7C7"/>